<organism evidence="5 6">
    <name type="scientific">Sphaerochaeta pleomorpha (strain ATCC BAA-1885 / DSM 22778 / Grapes)</name>
    <dbReference type="NCBI Taxonomy" id="158190"/>
    <lineage>
        <taxon>Bacteria</taxon>
        <taxon>Pseudomonadati</taxon>
        <taxon>Spirochaetota</taxon>
        <taxon>Spirochaetia</taxon>
        <taxon>Spirochaetales</taxon>
        <taxon>Sphaerochaetaceae</taxon>
        <taxon>Sphaerochaeta</taxon>
    </lineage>
</organism>
<dbReference type="eggNOG" id="COG0779">
    <property type="taxonomic scope" value="Bacteria"/>
</dbReference>
<dbReference type="SUPFAM" id="SSF75420">
    <property type="entry name" value="YhbC-like, N-terminal domain"/>
    <property type="match status" value="1"/>
</dbReference>
<sequence length="166" mass="18837">MLQTGIQQNELFAEYAPLLEALGITLVDISRVDHGLTVGISIIIMTKDHEVSIAECSKVYKLVYPRMEMKLGERDLQLEVSTPGLQRTMRDYYEFSLYTGKRVRIYDTGYAQWVSGVIESSDDKSITLTSAQIGDSTEIVESMVVDFSKIQKAKLDYRWEDNSHGN</sequence>
<dbReference type="STRING" id="158190.SpiGrapes_0407"/>
<dbReference type="EMBL" id="CP003155">
    <property type="protein sequence ID" value="AEV28265.1"/>
    <property type="molecule type" value="Genomic_DNA"/>
</dbReference>
<evidence type="ECO:0000256" key="3">
    <source>
        <dbReference type="HAMAP-Rule" id="MF_01077"/>
    </source>
</evidence>
<evidence type="ECO:0000313" key="6">
    <source>
        <dbReference type="Proteomes" id="UP000005632"/>
    </source>
</evidence>
<dbReference type="AlphaFoldDB" id="G8QW22"/>
<dbReference type="PANTHER" id="PTHR33867">
    <property type="entry name" value="RIBOSOME MATURATION FACTOR RIMP"/>
    <property type="match status" value="1"/>
</dbReference>
<dbReference type="GO" id="GO:0006412">
    <property type="term" value="P:translation"/>
    <property type="evidence" value="ECO:0007669"/>
    <property type="project" value="TreeGrafter"/>
</dbReference>
<dbReference type="Pfam" id="PF02576">
    <property type="entry name" value="RimP_N"/>
    <property type="match status" value="1"/>
</dbReference>
<dbReference type="KEGG" id="sgp:SpiGrapes_0407"/>
<reference evidence="5 6" key="1">
    <citation type="submission" date="2011-11" db="EMBL/GenBank/DDBJ databases">
        <title>Complete sequence of Spirochaeta sp. grapes.</title>
        <authorList>
            <consortium name="US DOE Joint Genome Institute"/>
            <person name="Lucas S."/>
            <person name="Han J."/>
            <person name="Lapidus A."/>
            <person name="Cheng J.-F."/>
            <person name="Goodwin L."/>
            <person name="Pitluck S."/>
            <person name="Peters L."/>
            <person name="Ovchinnikova G."/>
            <person name="Munk A.C."/>
            <person name="Detter J.C."/>
            <person name="Han C."/>
            <person name="Tapia R."/>
            <person name="Land M."/>
            <person name="Hauser L."/>
            <person name="Kyrpides N."/>
            <person name="Ivanova N."/>
            <person name="Pagani I."/>
            <person name="Ritalahtilisa K."/>
            <person name="Loeffler F."/>
            <person name="Woyke T."/>
        </authorList>
    </citation>
    <scope>NUCLEOTIDE SEQUENCE [LARGE SCALE GENOMIC DNA]</scope>
    <source>
        <strain evidence="6">ATCC BAA-1885 / DSM 22778 / Grapes</strain>
    </source>
</reference>
<comment type="function">
    <text evidence="3">Required for maturation of 30S ribosomal subunits.</text>
</comment>
<dbReference type="PANTHER" id="PTHR33867:SF1">
    <property type="entry name" value="RIBOSOME MATURATION FACTOR RIMP"/>
    <property type="match status" value="1"/>
</dbReference>
<protein>
    <recommendedName>
        <fullName evidence="3">Ribosome maturation factor RimP</fullName>
    </recommendedName>
</protein>
<accession>G8QW22</accession>
<feature type="domain" description="Ribosome maturation factor RimP N-terminal" evidence="4">
    <location>
        <begin position="16"/>
        <end position="85"/>
    </location>
</feature>
<evidence type="ECO:0000313" key="5">
    <source>
        <dbReference type="EMBL" id="AEV28265.1"/>
    </source>
</evidence>
<evidence type="ECO:0000256" key="1">
    <source>
        <dbReference type="ARBA" id="ARBA00022490"/>
    </source>
</evidence>
<name>G8QW22_SPHPG</name>
<keyword evidence="2 3" id="KW-0690">Ribosome biogenesis</keyword>
<comment type="similarity">
    <text evidence="3">Belongs to the RimP family.</text>
</comment>
<keyword evidence="1 3" id="KW-0963">Cytoplasm</keyword>
<gene>
    <name evidence="3" type="primary">rimP</name>
    <name evidence="5" type="ordered locus">SpiGrapes_0407</name>
</gene>
<evidence type="ECO:0000256" key="2">
    <source>
        <dbReference type="ARBA" id="ARBA00022517"/>
    </source>
</evidence>
<dbReference type="InterPro" id="IPR003728">
    <property type="entry name" value="Ribosome_maturation_RimP"/>
</dbReference>
<dbReference type="InterPro" id="IPR035956">
    <property type="entry name" value="RimP_N_sf"/>
</dbReference>
<proteinExistence type="inferred from homology"/>
<dbReference type="Gene3D" id="3.30.300.70">
    <property type="entry name" value="RimP-like superfamily, N-terminal"/>
    <property type="match status" value="1"/>
</dbReference>
<dbReference type="Proteomes" id="UP000005632">
    <property type="component" value="Chromosome"/>
</dbReference>
<comment type="subcellular location">
    <subcellularLocation>
        <location evidence="3">Cytoplasm</location>
    </subcellularLocation>
</comment>
<dbReference type="OrthoDB" id="361904at2"/>
<dbReference type="HAMAP" id="MF_01077">
    <property type="entry name" value="RimP"/>
    <property type="match status" value="1"/>
</dbReference>
<dbReference type="HOGENOM" id="CLU_070525_4_0_12"/>
<dbReference type="InterPro" id="IPR028989">
    <property type="entry name" value="RimP_N"/>
</dbReference>
<dbReference type="RefSeq" id="WP_014269114.1">
    <property type="nucleotide sequence ID" value="NC_016633.1"/>
</dbReference>
<dbReference type="GO" id="GO:0005829">
    <property type="term" value="C:cytosol"/>
    <property type="evidence" value="ECO:0007669"/>
    <property type="project" value="TreeGrafter"/>
</dbReference>
<keyword evidence="6" id="KW-1185">Reference proteome</keyword>
<evidence type="ECO:0000259" key="4">
    <source>
        <dbReference type="Pfam" id="PF02576"/>
    </source>
</evidence>
<dbReference type="GO" id="GO:0000028">
    <property type="term" value="P:ribosomal small subunit assembly"/>
    <property type="evidence" value="ECO:0007669"/>
    <property type="project" value="TreeGrafter"/>
</dbReference>